<proteinExistence type="predicted"/>
<dbReference type="Proteomes" id="UP000480178">
    <property type="component" value="Chromosome"/>
</dbReference>
<protein>
    <submittedName>
        <fullName evidence="1">Uncharacterized protein</fullName>
    </submittedName>
</protein>
<organism evidence="1 2">
    <name type="scientific">Rhodocytophaga rosea</name>
    <dbReference type="NCBI Taxonomy" id="2704465"/>
    <lineage>
        <taxon>Bacteria</taxon>
        <taxon>Pseudomonadati</taxon>
        <taxon>Bacteroidota</taxon>
        <taxon>Cytophagia</taxon>
        <taxon>Cytophagales</taxon>
        <taxon>Rhodocytophagaceae</taxon>
        <taxon>Rhodocytophaga</taxon>
    </lineage>
</organism>
<dbReference type="RefSeq" id="WP_162445214.1">
    <property type="nucleotide sequence ID" value="NZ_CP048222.1"/>
</dbReference>
<evidence type="ECO:0000313" key="1">
    <source>
        <dbReference type="EMBL" id="QHT69225.1"/>
    </source>
</evidence>
<keyword evidence="2" id="KW-1185">Reference proteome</keyword>
<name>A0A6C0GMH6_9BACT</name>
<dbReference type="EMBL" id="CP048222">
    <property type="protein sequence ID" value="QHT69225.1"/>
    <property type="molecule type" value="Genomic_DNA"/>
</dbReference>
<dbReference type="AlphaFoldDB" id="A0A6C0GMH6"/>
<sequence length="148" mass="17120">MSKQDSLQLNQVWQKLFKAVQNQDINAVKALCLPKIFCVVCYPDVVKDPEDYFISARTFTNQYLAKVFHEKVRSVIQSEAYNLWIHPVPDYLPSHLKLEKGQKLLLYELAVQTWKAGEYAPGHEGGTDLFQFVKVNEELKFYGHTTIP</sequence>
<accession>A0A6C0GMH6</accession>
<reference evidence="1 2" key="1">
    <citation type="submission" date="2020-01" db="EMBL/GenBank/DDBJ databases">
        <authorList>
            <person name="Kim M.K."/>
        </authorList>
    </citation>
    <scope>NUCLEOTIDE SEQUENCE [LARGE SCALE GENOMIC DNA]</scope>
    <source>
        <strain evidence="1 2">172606-1</strain>
    </source>
</reference>
<dbReference type="KEGG" id="rhoz:GXP67_22600"/>
<evidence type="ECO:0000313" key="2">
    <source>
        <dbReference type="Proteomes" id="UP000480178"/>
    </source>
</evidence>
<gene>
    <name evidence="1" type="ORF">GXP67_22600</name>
</gene>